<keyword evidence="7" id="KW-0175">Coiled coil</keyword>
<dbReference type="GO" id="GO:0005886">
    <property type="term" value="C:plasma membrane"/>
    <property type="evidence" value="ECO:0007669"/>
    <property type="project" value="UniProtKB-SubCell"/>
</dbReference>
<evidence type="ECO:0000256" key="5">
    <source>
        <dbReference type="ARBA" id="ARBA00023136"/>
    </source>
</evidence>
<name>A0A5P9NJK1_9GAMM</name>
<protein>
    <submittedName>
        <fullName evidence="11">MotA/TolQ/ExbB proton channel family protein</fullName>
    </submittedName>
</protein>
<evidence type="ECO:0000313" key="12">
    <source>
        <dbReference type="Proteomes" id="UP000326287"/>
    </source>
</evidence>
<evidence type="ECO:0000256" key="7">
    <source>
        <dbReference type="SAM" id="Coils"/>
    </source>
</evidence>
<feature type="transmembrane region" description="Helical" evidence="8">
    <location>
        <begin position="272"/>
        <end position="297"/>
    </location>
</feature>
<keyword evidence="2" id="KW-1003">Cell membrane</keyword>
<feature type="chain" id="PRO_5024952124" evidence="9">
    <location>
        <begin position="25"/>
        <end position="450"/>
    </location>
</feature>
<evidence type="ECO:0000256" key="3">
    <source>
        <dbReference type="ARBA" id="ARBA00022692"/>
    </source>
</evidence>
<feature type="transmembrane region" description="Helical" evidence="8">
    <location>
        <begin position="359"/>
        <end position="383"/>
    </location>
</feature>
<dbReference type="GO" id="GO:0017038">
    <property type="term" value="P:protein import"/>
    <property type="evidence" value="ECO:0007669"/>
    <property type="project" value="TreeGrafter"/>
</dbReference>
<dbReference type="RefSeq" id="WP_152661793.1">
    <property type="nucleotide sequence ID" value="NZ_CP036422.1"/>
</dbReference>
<dbReference type="OrthoDB" id="4045at2"/>
<keyword evidence="12" id="KW-1185">Reference proteome</keyword>
<evidence type="ECO:0000259" key="10">
    <source>
        <dbReference type="Pfam" id="PF01618"/>
    </source>
</evidence>
<evidence type="ECO:0000313" key="11">
    <source>
        <dbReference type="EMBL" id="QFU75686.1"/>
    </source>
</evidence>
<keyword evidence="6" id="KW-0653">Protein transport</keyword>
<feature type="domain" description="MotA/TolQ/ExbB proton channel" evidence="10">
    <location>
        <begin position="317"/>
        <end position="434"/>
    </location>
</feature>
<proteinExistence type="inferred from homology"/>
<dbReference type="PANTHER" id="PTHR30625:SF11">
    <property type="entry name" value="MOTA_TOLQ_EXBB PROTON CHANNEL DOMAIN-CONTAINING PROTEIN"/>
    <property type="match status" value="1"/>
</dbReference>
<comment type="similarity">
    <text evidence="6">Belongs to the exbB/tolQ family.</text>
</comment>
<dbReference type="Pfam" id="PF01618">
    <property type="entry name" value="MotA_ExbB"/>
    <property type="match status" value="1"/>
</dbReference>
<evidence type="ECO:0000256" key="8">
    <source>
        <dbReference type="SAM" id="Phobius"/>
    </source>
</evidence>
<feature type="coiled-coil region" evidence="7">
    <location>
        <begin position="22"/>
        <end position="78"/>
    </location>
</feature>
<dbReference type="KEGG" id="halc:EY643_08475"/>
<reference evidence="11 12" key="1">
    <citation type="submission" date="2019-02" db="EMBL/GenBank/DDBJ databases">
        <authorList>
            <person name="Li S.-H."/>
        </authorList>
    </citation>
    <scope>NUCLEOTIDE SEQUENCE [LARGE SCALE GENOMIC DNA]</scope>
    <source>
        <strain evidence="11 12">IMCC14385</strain>
    </source>
</reference>
<dbReference type="EMBL" id="CP036422">
    <property type="protein sequence ID" value="QFU75686.1"/>
    <property type="molecule type" value="Genomic_DNA"/>
</dbReference>
<organism evidence="11 12">
    <name type="scientific">Halioglobus maricola</name>
    <dbReference type="NCBI Taxonomy" id="2601894"/>
    <lineage>
        <taxon>Bacteria</taxon>
        <taxon>Pseudomonadati</taxon>
        <taxon>Pseudomonadota</taxon>
        <taxon>Gammaproteobacteria</taxon>
        <taxon>Cellvibrionales</taxon>
        <taxon>Halieaceae</taxon>
        <taxon>Halioglobus</taxon>
    </lineage>
</organism>
<keyword evidence="4 8" id="KW-1133">Transmembrane helix</keyword>
<evidence type="ECO:0000256" key="1">
    <source>
        <dbReference type="ARBA" id="ARBA00004651"/>
    </source>
</evidence>
<feature type="transmembrane region" description="Helical" evidence="8">
    <location>
        <begin position="403"/>
        <end position="426"/>
    </location>
</feature>
<dbReference type="InterPro" id="IPR050790">
    <property type="entry name" value="ExbB/TolQ_transport"/>
</dbReference>
<evidence type="ECO:0000256" key="9">
    <source>
        <dbReference type="SAM" id="SignalP"/>
    </source>
</evidence>
<dbReference type="AlphaFoldDB" id="A0A5P9NJK1"/>
<keyword evidence="5 8" id="KW-0472">Membrane</keyword>
<gene>
    <name evidence="11" type="ORF">EY643_08475</name>
</gene>
<comment type="subcellular location">
    <subcellularLocation>
        <location evidence="1">Cell membrane</location>
        <topology evidence="1">Multi-pass membrane protein</topology>
    </subcellularLocation>
    <subcellularLocation>
        <location evidence="6">Membrane</location>
        <topology evidence="6">Multi-pass membrane protein</topology>
    </subcellularLocation>
</comment>
<evidence type="ECO:0000256" key="6">
    <source>
        <dbReference type="RuleBase" id="RU004057"/>
    </source>
</evidence>
<accession>A0A5P9NJK1</accession>
<sequence length="450" mass="49156">MKALRTIPLFSLTLVLLSPLFAQAQVDDLDQLLQSVKQQQQQQRQLNRQREAEFLADRQRQQRLLNQARTAFEQQQQENQPLLAVTEANAREIERLEKDLAGVVEDMGDLSSGFREFAGDFSAVLQESMLTAQLPERGATLRALADANTQVTIEEIQSLWLLVQEEMTEAGKVTRFDGQVIDTAGVSKTADVLRVGVFTAWAGGEYLRYVPETGELLALSRQPPARYRSAAAGFGGSREPVVLAVDPTRGSLLGMYTYTPDLRERVDQGGTIGLIIIALGCFGILLTLWRLIVLFFVSVKIKRQLGQLDTASADNPLGRVLLSVSDVSHQEEELLQLKLDEAVLAEMPGLERGNGLIKLIAAISPLLGLLGTVTGMILTFQAISLFGTGDPKLMAGGISQALVTTVLGLVVAIPLLFGHSLVAYLARGMIQRLDEQCAGVLARHAERKES</sequence>
<feature type="signal peptide" evidence="9">
    <location>
        <begin position="1"/>
        <end position="24"/>
    </location>
</feature>
<dbReference type="PANTHER" id="PTHR30625">
    <property type="entry name" value="PROTEIN TOLQ"/>
    <property type="match status" value="1"/>
</dbReference>
<evidence type="ECO:0000256" key="2">
    <source>
        <dbReference type="ARBA" id="ARBA00022475"/>
    </source>
</evidence>
<keyword evidence="6" id="KW-0813">Transport</keyword>
<dbReference type="PIRSF" id="PIRSF037714">
    <property type="entry name" value="TolR"/>
    <property type="match status" value="1"/>
</dbReference>
<dbReference type="InterPro" id="IPR002898">
    <property type="entry name" value="MotA_ExbB_proton_chnl"/>
</dbReference>
<evidence type="ECO:0000256" key="4">
    <source>
        <dbReference type="ARBA" id="ARBA00022989"/>
    </source>
</evidence>
<keyword evidence="9" id="KW-0732">Signal</keyword>
<dbReference type="Proteomes" id="UP000326287">
    <property type="component" value="Chromosome"/>
</dbReference>
<dbReference type="InterPro" id="IPR017270">
    <property type="entry name" value="MotA/TolQ/ExbB-rel"/>
</dbReference>
<keyword evidence="3 8" id="KW-0812">Transmembrane</keyword>